<evidence type="ECO:0000256" key="1">
    <source>
        <dbReference type="SAM" id="Phobius"/>
    </source>
</evidence>
<comment type="caution">
    <text evidence="2">The sequence shown here is derived from an EMBL/GenBank/DDBJ whole genome shotgun (WGS) entry which is preliminary data.</text>
</comment>
<proteinExistence type="predicted"/>
<keyword evidence="3" id="KW-1185">Reference proteome</keyword>
<dbReference type="AlphaFoldDB" id="A0A366MBE7"/>
<dbReference type="EMBL" id="NIZT01000038">
    <property type="protein sequence ID" value="RBQ22849.1"/>
    <property type="molecule type" value="Genomic_DNA"/>
</dbReference>
<evidence type="ECO:0000313" key="3">
    <source>
        <dbReference type="Proteomes" id="UP000253099"/>
    </source>
</evidence>
<sequence length="116" mass="13716">MACDIWIEKIFNDIKIEERFIGFIKNQYVYQLKIVTDKNLNLLFEDVETIINTFTILDNKINPLNRFNDEEIKEILKKSELYDKKAVIKTSKKLLKIILILLTILLIFSIIGILIK</sequence>
<keyword evidence="1" id="KW-0812">Transmembrane</keyword>
<evidence type="ECO:0000313" key="2">
    <source>
        <dbReference type="EMBL" id="RBQ22849.1"/>
    </source>
</evidence>
<keyword evidence="1" id="KW-1133">Transmembrane helix</keyword>
<dbReference type="Proteomes" id="UP000253099">
    <property type="component" value="Unassembled WGS sequence"/>
</dbReference>
<feature type="transmembrane region" description="Helical" evidence="1">
    <location>
        <begin position="94"/>
        <end position="115"/>
    </location>
</feature>
<keyword evidence="1" id="KW-0472">Membrane</keyword>
<reference evidence="2 3" key="1">
    <citation type="submission" date="2018-06" db="EMBL/GenBank/DDBJ databases">
        <title>Genomic insight into two independent archaeal endosymbiosis events.</title>
        <authorList>
            <person name="Lind A.E."/>
            <person name="Lewis W.H."/>
            <person name="Spang A."/>
            <person name="Guy L."/>
            <person name="Embley M.T."/>
            <person name="Ettema T.J.G."/>
        </authorList>
    </citation>
    <scope>NUCLEOTIDE SEQUENCE [LARGE SCALE GENOMIC DNA]</scope>
    <source>
        <strain evidence="2">NOE</strain>
    </source>
</reference>
<name>A0A366MBE7_9EURY</name>
<accession>A0A366MBE7</accession>
<gene>
    <name evidence="2" type="ORF">ALNOE001_14190</name>
</gene>
<protein>
    <submittedName>
        <fullName evidence="2">Uncharacterized protein</fullName>
    </submittedName>
</protein>
<organism evidence="2 3">
    <name type="scientific">Candidatus Methanobinarius endosymbioticus</name>
    <dbReference type="NCBI Taxonomy" id="2006182"/>
    <lineage>
        <taxon>Archaea</taxon>
        <taxon>Methanobacteriati</taxon>
        <taxon>Methanobacteriota</taxon>
        <taxon>Methanomada group</taxon>
        <taxon>Methanobacteria</taxon>
        <taxon>Methanobacteriales</taxon>
        <taxon>Methanobacteriaceae</taxon>
        <taxon>Candidatus Methanobinarius</taxon>
    </lineage>
</organism>